<evidence type="ECO:0000313" key="8">
    <source>
        <dbReference type="EMBL" id="GEN46959.1"/>
    </source>
</evidence>
<comment type="subcellular location">
    <subcellularLocation>
        <location evidence="1">Cell membrane</location>
        <topology evidence="1">Multi-pass membrane protein</topology>
    </subcellularLocation>
</comment>
<comment type="caution">
    <text evidence="8">The sequence shown here is derived from an EMBL/GenBank/DDBJ whole genome shotgun (WGS) entry which is preliminary data.</text>
</comment>
<keyword evidence="3 6" id="KW-0812">Transmembrane</keyword>
<dbReference type="InterPro" id="IPR010432">
    <property type="entry name" value="RDD"/>
</dbReference>
<dbReference type="GO" id="GO:0005886">
    <property type="term" value="C:plasma membrane"/>
    <property type="evidence" value="ECO:0007669"/>
    <property type="project" value="UniProtKB-SubCell"/>
</dbReference>
<gene>
    <name evidence="8" type="ORF">AHA02nite_27350</name>
</gene>
<evidence type="ECO:0000313" key="9">
    <source>
        <dbReference type="Proteomes" id="UP000321440"/>
    </source>
</evidence>
<dbReference type="PANTHER" id="PTHR36115">
    <property type="entry name" value="PROLINE-RICH ANTIGEN HOMOLOG-RELATED"/>
    <property type="match status" value="1"/>
</dbReference>
<reference evidence="8 9" key="1">
    <citation type="submission" date="2019-07" db="EMBL/GenBank/DDBJ databases">
        <title>Whole genome shotgun sequence of Alkalibacillus haloalkaliphilus NBRC 103110.</title>
        <authorList>
            <person name="Hosoyama A."/>
            <person name="Uohara A."/>
            <person name="Ohji S."/>
            <person name="Ichikawa N."/>
        </authorList>
    </citation>
    <scope>NUCLEOTIDE SEQUENCE [LARGE SCALE GENOMIC DNA]</scope>
    <source>
        <strain evidence="8 9">NBRC 103110</strain>
    </source>
</reference>
<protein>
    <recommendedName>
        <fullName evidence="7">RDD domain-containing protein</fullName>
    </recommendedName>
</protein>
<keyword evidence="2" id="KW-1003">Cell membrane</keyword>
<accession>A0A511W790</accession>
<evidence type="ECO:0000256" key="2">
    <source>
        <dbReference type="ARBA" id="ARBA00022475"/>
    </source>
</evidence>
<feature type="transmembrane region" description="Helical" evidence="6">
    <location>
        <begin position="156"/>
        <end position="175"/>
    </location>
</feature>
<evidence type="ECO:0000256" key="6">
    <source>
        <dbReference type="SAM" id="Phobius"/>
    </source>
</evidence>
<dbReference type="PANTHER" id="PTHR36115:SF9">
    <property type="entry name" value="LMO1584 PROTEIN"/>
    <property type="match status" value="1"/>
</dbReference>
<feature type="domain" description="RDD" evidence="7">
    <location>
        <begin position="56"/>
        <end position="188"/>
    </location>
</feature>
<evidence type="ECO:0000256" key="5">
    <source>
        <dbReference type="ARBA" id="ARBA00023136"/>
    </source>
</evidence>
<dbReference type="RefSeq" id="WP_246118869.1">
    <property type="nucleotide sequence ID" value="NZ_BJYA01000020.1"/>
</dbReference>
<dbReference type="AlphaFoldDB" id="A0A511W790"/>
<evidence type="ECO:0000259" key="7">
    <source>
        <dbReference type="Pfam" id="PF06271"/>
    </source>
</evidence>
<evidence type="ECO:0000256" key="4">
    <source>
        <dbReference type="ARBA" id="ARBA00022989"/>
    </source>
</evidence>
<feature type="transmembrane region" description="Helical" evidence="6">
    <location>
        <begin position="107"/>
        <end position="126"/>
    </location>
</feature>
<dbReference type="Proteomes" id="UP000321440">
    <property type="component" value="Unassembled WGS sequence"/>
</dbReference>
<evidence type="ECO:0000256" key="1">
    <source>
        <dbReference type="ARBA" id="ARBA00004651"/>
    </source>
</evidence>
<keyword evidence="5 6" id="KW-0472">Membrane</keyword>
<organism evidence="8 9">
    <name type="scientific">Alkalibacillus haloalkaliphilus</name>
    <dbReference type="NCBI Taxonomy" id="94136"/>
    <lineage>
        <taxon>Bacteria</taxon>
        <taxon>Bacillati</taxon>
        <taxon>Bacillota</taxon>
        <taxon>Bacilli</taxon>
        <taxon>Bacillales</taxon>
        <taxon>Bacillaceae</taxon>
        <taxon>Alkalibacillus</taxon>
    </lineage>
</organism>
<proteinExistence type="predicted"/>
<dbReference type="InterPro" id="IPR051791">
    <property type="entry name" value="Pra-immunoreactive"/>
</dbReference>
<dbReference type="EMBL" id="BJYA01000020">
    <property type="protein sequence ID" value="GEN46959.1"/>
    <property type="molecule type" value="Genomic_DNA"/>
</dbReference>
<evidence type="ECO:0000256" key="3">
    <source>
        <dbReference type="ARBA" id="ARBA00022692"/>
    </source>
</evidence>
<dbReference type="Pfam" id="PF06271">
    <property type="entry name" value="RDD"/>
    <property type="match status" value="1"/>
</dbReference>
<keyword evidence="4 6" id="KW-1133">Transmembrane helix</keyword>
<keyword evidence="9" id="KW-1185">Reference proteome</keyword>
<feature type="transmembrane region" description="Helical" evidence="6">
    <location>
        <begin position="63"/>
        <end position="84"/>
    </location>
</feature>
<sequence>MISLKQLTVLGIRVSSTILVFWKNNEKCYNGTYEQGMLIDEEGGAKLALNFTQLKPAGFWMRFLAWIIDGIIMLALTWVIAVLIGDEAYFEEMQATMAEQLMTTSETAANLIYNIIFIIGFTASQLKGSPGKLICRIQVVNPDMSKISIWKSIGRFFAYILSAIPLLIGFMIAGWNKDKKALHDMICKTRVVYRDKRRS</sequence>
<name>A0A511W790_9BACI</name>